<dbReference type="AlphaFoldDB" id="A0A2Z7BR69"/>
<dbReference type="GO" id="GO:0046872">
    <property type="term" value="F:metal ion binding"/>
    <property type="evidence" value="ECO:0007669"/>
    <property type="project" value="InterPro"/>
</dbReference>
<name>A0A2Z7BR69_9LAMI</name>
<dbReference type="SUPFAM" id="SSF53474">
    <property type="entry name" value="alpha/beta-Hydrolases"/>
    <property type="match status" value="1"/>
</dbReference>
<evidence type="ECO:0000313" key="4">
    <source>
        <dbReference type="Proteomes" id="UP000250235"/>
    </source>
</evidence>
<reference evidence="3 4" key="1">
    <citation type="journal article" date="2015" name="Proc. Natl. Acad. Sci. U.S.A.">
        <title>The resurrection genome of Boea hygrometrica: A blueprint for survival of dehydration.</title>
        <authorList>
            <person name="Xiao L."/>
            <person name="Yang G."/>
            <person name="Zhang L."/>
            <person name="Yang X."/>
            <person name="Zhao S."/>
            <person name="Ji Z."/>
            <person name="Zhou Q."/>
            <person name="Hu M."/>
            <person name="Wang Y."/>
            <person name="Chen M."/>
            <person name="Xu Y."/>
            <person name="Jin H."/>
            <person name="Xiao X."/>
            <person name="Hu G."/>
            <person name="Bao F."/>
            <person name="Hu Y."/>
            <person name="Wan P."/>
            <person name="Li L."/>
            <person name="Deng X."/>
            <person name="Kuang T."/>
            <person name="Xiang C."/>
            <person name="Zhu J.K."/>
            <person name="Oliver M.J."/>
            <person name="He Y."/>
        </authorList>
    </citation>
    <scope>NUCLEOTIDE SEQUENCE [LARGE SCALE GENOMIC DNA]</scope>
    <source>
        <strain evidence="4">cv. XS01</strain>
    </source>
</reference>
<dbReference type="PANTHER" id="PTHR23509">
    <property type="entry name" value="PA-PL1 PHOSPHOLIPASE FAMILY"/>
    <property type="match status" value="1"/>
</dbReference>
<accession>A0A2Z7BR69</accession>
<dbReference type="SMART" id="SM01127">
    <property type="entry name" value="DDHD"/>
    <property type="match status" value="1"/>
</dbReference>
<dbReference type="GO" id="GO:0005737">
    <property type="term" value="C:cytoplasm"/>
    <property type="evidence" value="ECO:0007669"/>
    <property type="project" value="TreeGrafter"/>
</dbReference>
<dbReference type="InterPro" id="IPR029058">
    <property type="entry name" value="AB_hydrolase_fold"/>
</dbReference>
<gene>
    <name evidence="3" type="ORF">F511_19120</name>
</gene>
<feature type="region of interest" description="Disordered" evidence="1">
    <location>
        <begin position="121"/>
        <end position="142"/>
    </location>
</feature>
<evidence type="ECO:0000259" key="2">
    <source>
        <dbReference type="PROSITE" id="PS51043"/>
    </source>
</evidence>
<dbReference type="OrthoDB" id="431378at2759"/>
<keyword evidence="4" id="KW-1185">Reference proteome</keyword>
<evidence type="ECO:0000313" key="3">
    <source>
        <dbReference type="EMBL" id="KZV36949.1"/>
    </source>
</evidence>
<feature type="region of interest" description="Disordered" evidence="1">
    <location>
        <begin position="487"/>
        <end position="514"/>
    </location>
</feature>
<feature type="compositionally biased region" description="Polar residues" evidence="1">
    <location>
        <begin position="492"/>
        <end position="512"/>
    </location>
</feature>
<organism evidence="3 4">
    <name type="scientific">Dorcoceras hygrometricum</name>
    <dbReference type="NCBI Taxonomy" id="472368"/>
    <lineage>
        <taxon>Eukaryota</taxon>
        <taxon>Viridiplantae</taxon>
        <taxon>Streptophyta</taxon>
        <taxon>Embryophyta</taxon>
        <taxon>Tracheophyta</taxon>
        <taxon>Spermatophyta</taxon>
        <taxon>Magnoliopsida</taxon>
        <taxon>eudicotyledons</taxon>
        <taxon>Gunneridae</taxon>
        <taxon>Pentapetalae</taxon>
        <taxon>asterids</taxon>
        <taxon>lamiids</taxon>
        <taxon>Lamiales</taxon>
        <taxon>Gesneriaceae</taxon>
        <taxon>Didymocarpoideae</taxon>
        <taxon>Trichosporeae</taxon>
        <taxon>Loxocarpinae</taxon>
        <taxon>Dorcoceras</taxon>
    </lineage>
</organism>
<dbReference type="GO" id="GO:0004620">
    <property type="term" value="F:phospholipase activity"/>
    <property type="evidence" value="ECO:0007669"/>
    <property type="project" value="TreeGrafter"/>
</dbReference>
<feature type="domain" description="DDHD" evidence="2">
    <location>
        <begin position="686"/>
        <end position="885"/>
    </location>
</feature>
<feature type="region of interest" description="Disordered" evidence="1">
    <location>
        <begin position="562"/>
        <end position="587"/>
    </location>
</feature>
<dbReference type="Proteomes" id="UP000250235">
    <property type="component" value="Unassembled WGS sequence"/>
</dbReference>
<sequence>MQMNTGASSGGEETSRDMLKNTPSNIIRLAGEIEQHAGRQKYLAHTRSPSDGGDVRWYFCKVPLTENALAASVPYTEVVGKGDYFRFGLRDSLAVEASFLQREEELVSSWWKEYAECSEGLGGQPGMTSSSRLQKGELPPDSPERIQRYATEEDRVGVPVKGGLYEVDLIKRHCFSVYWIGENRRVLRGHWFARKGGLDWLPVREDISEQLEYAYRCQVWHRRTFQESGLFAARVDLQGSTPGLQALFTGEDDTWEAWLKCDASGISRVMGLGGNTFKLRRGFAQSQSRKPTQDELHQQKEEEMDDYCSQVPVRHLVFMVHGIGQRLDISNLVDDVGDFRHVTARLAERHLTSHQLGTQRILFIPCQWRKGLALSGETSVENTTLDGVRGLRTMLGATVHDVLYYMSPIYCQHIIDSVPPNVSHLSVFLVSNQLNRLYSKFLKRNPGYDGKVSLFGHSLGSVLSFDILCHQEALNLSSPTECMHNEDKRTEASCSNNDNLSVEGNPVSNTGDENSKNVEVLSTVDHVDNSDLIEHHGDGYPVSSESDGSTTTDIAYQLTNDGSSLSGVEDKPSGHSNEIQSYKSNSMNYPNSISSDFVTCEDDKNNKGICDTSEDHTIKLLREEIDVLKERTKTFEAQCAEKEASVKQVHSRKTVTAGTPPDTEHVQSGRIDISKGYTPLIRYTKLEFNVDTFFAVGSPLGVFLSLRNACIGIGKGKSYWEDRNINEEMPACRQMFNVFHPFDPVAYRIEPLICKEFMDKRPVIIPYHRGGKRLYVAFQEFREGLASHSEAFVDQLSTAPVKLLTICESRCDESQDEVPEEPQEEQERTYGSIMMEILTGGPEGRIDYVLQDKTFRHPYISAIGAHTNYWRDPDTSLFILNHLYRDVPEEPPSPTAQHEGSSKDKSSFDGWSDPRDAEEEELPLTFADTVARKKFAYRAKKLLRS</sequence>
<dbReference type="InterPro" id="IPR058055">
    <property type="entry name" value="PA-PLA1"/>
</dbReference>
<feature type="compositionally biased region" description="Basic and acidic residues" evidence="1">
    <location>
        <begin position="291"/>
        <end position="301"/>
    </location>
</feature>
<dbReference type="PANTHER" id="PTHR23509:SF10">
    <property type="entry name" value="LD21067P"/>
    <property type="match status" value="1"/>
</dbReference>
<dbReference type="InterPro" id="IPR004177">
    <property type="entry name" value="DDHD_dom"/>
</dbReference>
<dbReference type="EMBL" id="KV003181">
    <property type="protein sequence ID" value="KZV36949.1"/>
    <property type="molecule type" value="Genomic_DNA"/>
</dbReference>
<dbReference type="Pfam" id="PF02862">
    <property type="entry name" value="DDHD"/>
    <property type="match status" value="2"/>
</dbReference>
<protein>
    <recommendedName>
        <fullName evidence="2">DDHD domain-containing protein</fullName>
    </recommendedName>
</protein>
<feature type="compositionally biased region" description="Polar residues" evidence="1">
    <location>
        <begin position="574"/>
        <end position="587"/>
    </location>
</feature>
<feature type="region of interest" description="Disordered" evidence="1">
    <location>
        <begin position="888"/>
        <end position="923"/>
    </location>
</feature>
<dbReference type="PROSITE" id="PS51043">
    <property type="entry name" value="DDHD"/>
    <property type="match status" value="1"/>
</dbReference>
<proteinExistence type="predicted"/>
<feature type="compositionally biased region" description="Basic and acidic residues" evidence="1">
    <location>
        <begin position="900"/>
        <end position="915"/>
    </location>
</feature>
<evidence type="ECO:0000256" key="1">
    <source>
        <dbReference type="SAM" id="MobiDB-lite"/>
    </source>
</evidence>
<feature type="region of interest" description="Disordered" evidence="1">
    <location>
        <begin position="283"/>
        <end position="303"/>
    </location>
</feature>